<evidence type="ECO:0000313" key="4">
    <source>
        <dbReference type="Proteomes" id="UP000236546"/>
    </source>
</evidence>
<dbReference type="Proteomes" id="UP000236546">
    <property type="component" value="Unassembled WGS sequence"/>
</dbReference>
<evidence type="ECO:0000259" key="2">
    <source>
        <dbReference type="Pfam" id="PF17107"/>
    </source>
</evidence>
<name>A0A2K0T7H7_9HYPO</name>
<dbReference type="AlphaFoldDB" id="A0A2K0T7H7"/>
<dbReference type="EMBL" id="MTYH01000057">
    <property type="protein sequence ID" value="PNP41479.1"/>
    <property type="molecule type" value="Genomic_DNA"/>
</dbReference>
<dbReference type="OrthoDB" id="674604at2759"/>
<dbReference type="Pfam" id="PF17107">
    <property type="entry name" value="SesA"/>
    <property type="match status" value="1"/>
</dbReference>
<protein>
    <recommendedName>
        <fullName evidence="2">NACHT-NTPase and P-loop NTPases N-terminal domain-containing protein</fullName>
    </recommendedName>
</protein>
<reference evidence="3 4" key="1">
    <citation type="submission" date="2017-02" db="EMBL/GenBank/DDBJ databases">
        <title>Genomes of Trichoderma spp. with biocontrol activity.</title>
        <authorList>
            <person name="Gardiner D."/>
            <person name="Kazan K."/>
            <person name="Vos C."/>
            <person name="Harvey P."/>
        </authorList>
    </citation>
    <scope>NUCLEOTIDE SEQUENCE [LARGE SCALE GENOMIC DNA]</scope>
    <source>
        <strain evidence="3 4">A5MH</strain>
    </source>
</reference>
<feature type="domain" description="NACHT-NTPase and P-loop NTPases N-terminal" evidence="2">
    <location>
        <begin position="16"/>
        <end position="139"/>
    </location>
</feature>
<comment type="caution">
    <text evidence="3">The sequence shown here is derived from an EMBL/GenBank/DDBJ whole genome shotgun (WGS) entry which is preliminary data.</text>
</comment>
<feature type="region of interest" description="Disordered" evidence="1">
    <location>
        <begin position="177"/>
        <end position="221"/>
    </location>
</feature>
<gene>
    <name evidence="3" type="ORF">TGAMA5MH_06579</name>
</gene>
<sequence length="221" mass="24335">MPGLLATEVATLIKASLSAFENISEIYGDTANTESLPLSNAESLPPAFHDVGKHVPTVCEVLQEIRKRVRERKDDSTCAGMKSIAEECKRKADCVEKLFSKVIPSDKKMECYRTAVREMGNESRIEDLMKDAMKDIQLLLTIDEEMQLATKSYLELLIKSMKEVSAIPQSLQDEGPALGFHNYGSGPQNVNTGSGPQNNNNDKGIQVNGGTFNNVNPFQPQ</sequence>
<dbReference type="InterPro" id="IPR031352">
    <property type="entry name" value="SesA"/>
</dbReference>
<organism evidence="3 4">
    <name type="scientific">Trichoderma gamsii</name>
    <dbReference type="NCBI Taxonomy" id="398673"/>
    <lineage>
        <taxon>Eukaryota</taxon>
        <taxon>Fungi</taxon>
        <taxon>Dikarya</taxon>
        <taxon>Ascomycota</taxon>
        <taxon>Pezizomycotina</taxon>
        <taxon>Sordariomycetes</taxon>
        <taxon>Hypocreomycetidae</taxon>
        <taxon>Hypocreales</taxon>
        <taxon>Hypocreaceae</taxon>
        <taxon>Trichoderma</taxon>
    </lineage>
</organism>
<feature type="compositionally biased region" description="Polar residues" evidence="1">
    <location>
        <begin position="185"/>
        <end position="221"/>
    </location>
</feature>
<accession>A0A2K0T7H7</accession>
<evidence type="ECO:0000313" key="3">
    <source>
        <dbReference type="EMBL" id="PNP41479.1"/>
    </source>
</evidence>
<proteinExistence type="predicted"/>
<evidence type="ECO:0000256" key="1">
    <source>
        <dbReference type="SAM" id="MobiDB-lite"/>
    </source>
</evidence>